<dbReference type="OrthoDB" id="2357232at2"/>
<dbReference type="AlphaFoldDB" id="A0A220TZ03"/>
<reference evidence="3 4" key="1">
    <citation type="submission" date="2017-07" db="EMBL/GenBank/DDBJ databases">
        <title>Virgibacillus sp. LM2416.</title>
        <authorList>
            <person name="Tak E.J."/>
            <person name="Bae J.-W."/>
        </authorList>
    </citation>
    <scope>NUCLEOTIDE SEQUENCE [LARGE SCALE GENOMIC DNA]</scope>
    <source>
        <strain evidence="3 4">LM2416</strain>
    </source>
</reference>
<keyword evidence="1" id="KW-0472">Membrane</keyword>
<evidence type="ECO:0000313" key="4">
    <source>
        <dbReference type="Proteomes" id="UP000198312"/>
    </source>
</evidence>
<dbReference type="EMBL" id="CP022315">
    <property type="protein sequence ID" value="ASK60999.1"/>
    <property type="molecule type" value="Genomic_DNA"/>
</dbReference>
<keyword evidence="4" id="KW-1185">Reference proteome</keyword>
<accession>A0A220TZ03</accession>
<protein>
    <recommendedName>
        <fullName evidence="2">DUF4064 domain-containing protein</fullName>
    </recommendedName>
</protein>
<organism evidence="3 4">
    <name type="scientific">Virgibacillus phasianinus</name>
    <dbReference type="NCBI Taxonomy" id="2017483"/>
    <lineage>
        <taxon>Bacteria</taxon>
        <taxon>Bacillati</taxon>
        <taxon>Bacillota</taxon>
        <taxon>Bacilli</taxon>
        <taxon>Bacillales</taxon>
        <taxon>Bacillaceae</taxon>
        <taxon>Virgibacillus</taxon>
    </lineage>
</organism>
<keyword evidence="1" id="KW-1133">Transmembrane helix</keyword>
<dbReference type="KEGG" id="vil:CFK37_01610"/>
<sequence>MKRTGEVTLGIIGAFFYAFFAIIGAVMVWVENNREQVESFFREAAAQDPSASISMTDLNDALDAVGNSGLILTIISVVAIILGIISMIFLKGNKKPKAAGIILIVTAVVVAFISYGAGIIAGIFYLIAGIMALARKPKTIIYE</sequence>
<evidence type="ECO:0000259" key="2">
    <source>
        <dbReference type="Pfam" id="PF13273"/>
    </source>
</evidence>
<dbReference type="InterPro" id="IPR025273">
    <property type="entry name" value="DUF4064"/>
</dbReference>
<dbReference type="Pfam" id="PF13273">
    <property type="entry name" value="DUF4064"/>
    <property type="match status" value="1"/>
</dbReference>
<evidence type="ECO:0000256" key="1">
    <source>
        <dbReference type="SAM" id="Phobius"/>
    </source>
</evidence>
<evidence type="ECO:0000313" key="3">
    <source>
        <dbReference type="EMBL" id="ASK60999.1"/>
    </source>
</evidence>
<dbReference type="Proteomes" id="UP000198312">
    <property type="component" value="Chromosome"/>
</dbReference>
<feature type="transmembrane region" description="Helical" evidence="1">
    <location>
        <begin position="70"/>
        <end position="90"/>
    </location>
</feature>
<gene>
    <name evidence="3" type="ORF">CFK37_01610</name>
</gene>
<proteinExistence type="predicted"/>
<feature type="transmembrane region" description="Helical" evidence="1">
    <location>
        <begin position="102"/>
        <end position="128"/>
    </location>
</feature>
<name>A0A220TZ03_9BACI</name>
<feature type="transmembrane region" description="Helical" evidence="1">
    <location>
        <begin position="7"/>
        <end position="30"/>
    </location>
</feature>
<feature type="domain" description="DUF4064" evidence="2">
    <location>
        <begin position="2"/>
        <end position="112"/>
    </location>
</feature>
<dbReference type="RefSeq" id="WP_089060276.1">
    <property type="nucleotide sequence ID" value="NZ_CP022315.1"/>
</dbReference>
<keyword evidence="1" id="KW-0812">Transmembrane</keyword>